<name>A0A5C3KSY9_COPMA</name>
<accession>A0A5C3KSY9</accession>
<gene>
    <name evidence="2" type="ORF">FA15DRAFT_670386</name>
</gene>
<dbReference type="EMBL" id="ML210216">
    <property type="protein sequence ID" value="TFK23564.1"/>
    <property type="molecule type" value="Genomic_DNA"/>
</dbReference>
<feature type="region of interest" description="Disordered" evidence="1">
    <location>
        <begin position="217"/>
        <end position="240"/>
    </location>
</feature>
<protein>
    <submittedName>
        <fullName evidence="2">Uncharacterized protein</fullName>
    </submittedName>
</protein>
<evidence type="ECO:0000256" key="1">
    <source>
        <dbReference type="SAM" id="MobiDB-lite"/>
    </source>
</evidence>
<sequence>MSGSKKKLNRKIRTKASQVLFPLLNNLNVQAALIGNPGLGLLYPGYHALKELVVVVDHRDPKLRFPELAAMILAKDSVHFSSPSVKDATIAFQAKEVPEIETRSCTIQFLSVKAMEGFTVDLARRIVVNTFPVMPGPWIFLALLEQWATGAPKERAAEKKITKDITKAVEVICGQAGRPDWTEFNLALVSFPRAKEQLVMLAAVSRTTNLELIRKNTSISSSSPKPRVDIPQRLTPSAAPSEIPKIQFPSFLSFGSPPALQSSLRAPPGVGRVTDRKPEAITSQTSAPQLPPNTLSTSMLVSSVPETQSIPIPSPLSVHSTSPPDRIPNTIKARHPAIQSLSSTRITSTAVPPAVEPVPRTVPLEFHNITQAYALLVQLNAWASCKETHRSRIALLNAWLAFFKVRNWSEFNVALKWFPDANQQLAKLQVAFPHLPREQFESLREKTTIASQELRAGPDSVESNQVSVTTERRSVPVSISAAPLYPLIPVPPPSSKLIPSVAPVPSSIQLPPKPGTGPHNYNSILMTIARDVVNTLRESGFRCAFLGSLGYQLYGNRRLPEDLEVLVFPPPGSLVDQEFIKRKMVNRNNQFYMEAVVDRTATYRVLFRAIPQHAVLPPNFTGRFCKVDVLLPGVMSLPYLNEGEVNEVEGLPVVPVLVLLLQKLQEWEVHFRCVTEPDKFKKHMVDMGDIKELLGRVVEMPVRLFRPWSERESLGQDFVNASKVRVKRFCAKFPETVPHWEGLGFELV</sequence>
<evidence type="ECO:0000313" key="3">
    <source>
        <dbReference type="Proteomes" id="UP000307440"/>
    </source>
</evidence>
<proteinExistence type="predicted"/>
<reference evidence="2 3" key="1">
    <citation type="journal article" date="2019" name="Nat. Ecol. Evol.">
        <title>Megaphylogeny resolves global patterns of mushroom evolution.</title>
        <authorList>
            <person name="Varga T."/>
            <person name="Krizsan K."/>
            <person name="Foldi C."/>
            <person name="Dima B."/>
            <person name="Sanchez-Garcia M."/>
            <person name="Sanchez-Ramirez S."/>
            <person name="Szollosi G.J."/>
            <person name="Szarkandi J.G."/>
            <person name="Papp V."/>
            <person name="Albert L."/>
            <person name="Andreopoulos W."/>
            <person name="Angelini C."/>
            <person name="Antonin V."/>
            <person name="Barry K.W."/>
            <person name="Bougher N.L."/>
            <person name="Buchanan P."/>
            <person name="Buyck B."/>
            <person name="Bense V."/>
            <person name="Catcheside P."/>
            <person name="Chovatia M."/>
            <person name="Cooper J."/>
            <person name="Damon W."/>
            <person name="Desjardin D."/>
            <person name="Finy P."/>
            <person name="Geml J."/>
            <person name="Haridas S."/>
            <person name="Hughes K."/>
            <person name="Justo A."/>
            <person name="Karasinski D."/>
            <person name="Kautmanova I."/>
            <person name="Kiss B."/>
            <person name="Kocsube S."/>
            <person name="Kotiranta H."/>
            <person name="LaButti K.M."/>
            <person name="Lechner B.E."/>
            <person name="Liimatainen K."/>
            <person name="Lipzen A."/>
            <person name="Lukacs Z."/>
            <person name="Mihaltcheva S."/>
            <person name="Morgado L.N."/>
            <person name="Niskanen T."/>
            <person name="Noordeloos M.E."/>
            <person name="Ohm R.A."/>
            <person name="Ortiz-Santana B."/>
            <person name="Ovrebo C."/>
            <person name="Racz N."/>
            <person name="Riley R."/>
            <person name="Savchenko A."/>
            <person name="Shiryaev A."/>
            <person name="Soop K."/>
            <person name="Spirin V."/>
            <person name="Szebenyi C."/>
            <person name="Tomsovsky M."/>
            <person name="Tulloss R.E."/>
            <person name="Uehling J."/>
            <person name="Grigoriev I.V."/>
            <person name="Vagvolgyi C."/>
            <person name="Papp T."/>
            <person name="Martin F.M."/>
            <person name="Miettinen O."/>
            <person name="Hibbett D.S."/>
            <person name="Nagy L.G."/>
        </authorList>
    </citation>
    <scope>NUCLEOTIDE SEQUENCE [LARGE SCALE GENOMIC DNA]</scope>
    <source>
        <strain evidence="2 3">CBS 121175</strain>
    </source>
</reference>
<dbReference type="Proteomes" id="UP000307440">
    <property type="component" value="Unassembled WGS sequence"/>
</dbReference>
<organism evidence="2 3">
    <name type="scientific">Coprinopsis marcescibilis</name>
    <name type="common">Agaric fungus</name>
    <name type="synonym">Psathyrella marcescibilis</name>
    <dbReference type="NCBI Taxonomy" id="230819"/>
    <lineage>
        <taxon>Eukaryota</taxon>
        <taxon>Fungi</taxon>
        <taxon>Dikarya</taxon>
        <taxon>Basidiomycota</taxon>
        <taxon>Agaricomycotina</taxon>
        <taxon>Agaricomycetes</taxon>
        <taxon>Agaricomycetidae</taxon>
        <taxon>Agaricales</taxon>
        <taxon>Agaricineae</taxon>
        <taxon>Psathyrellaceae</taxon>
        <taxon>Coprinopsis</taxon>
    </lineage>
</organism>
<dbReference type="OrthoDB" id="3133286at2759"/>
<evidence type="ECO:0000313" key="2">
    <source>
        <dbReference type="EMBL" id="TFK23564.1"/>
    </source>
</evidence>
<keyword evidence="3" id="KW-1185">Reference proteome</keyword>
<dbReference type="AlphaFoldDB" id="A0A5C3KSY9"/>